<keyword evidence="1" id="KW-1133">Transmembrane helix</keyword>
<evidence type="ECO:0000313" key="2">
    <source>
        <dbReference type="EMBL" id="TGN07069.1"/>
    </source>
</evidence>
<dbReference type="OrthoDB" id="345630at2"/>
<dbReference type="AlphaFoldDB" id="A0A4V6QMR5"/>
<name>A0A4V6QMR5_9LEPT</name>
<feature type="transmembrane region" description="Helical" evidence="1">
    <location>
        <begin position="273"/>
        <end position="291"/>
    </location>
</feature>
<dbReference type="Pfam" id="PF09852">
    <property type="entry name" value="DUF2079"/>
    <property type="match status" value="1"/>
</dbReference>
<feature type="transmembrane region" description="Helical" evidence="1">
    <location>
        <begin position="401"/>
        <end position="421"/>
    </location>
</feature>
<protein>
    <recommendedName>
        <fullName evidence="4">DUF2079 domain-containing protein</fullName>
    </recommendedName>
</protein>
<organism evidence="2 3">
    <name type="scientific">Leptospira ilyithenensis</name>
    <dbReference type="NCBI Taxonomy" id="2484901"/>
    <lineage>
        <taxon>Bacteria</taxon>
        <taxon>Pseudomonadati</taxon>
        <taxon>Spirochaetota</taxon>
        <taxon>Spirochaetia</taxon>
        <taxon>Leptospirales</taxon>
        <taxon>Leptospiraceae</taxon>
        <taxon>Leptospira</taxon>
    </lineage>
</organism>
<accession>A0A4V6QMR5</accession>
<comment type="caution">
    <text evidence="2">The sequence shown here is derived from an EMBL/GenBank/DDBJ whole genome shotgun (WGS) entry which is preliminary data.</text>
</comment>
<keyword evidence="3" id="KW-1185">Reference proteome</keyword>
<feature type="transmembrane region" description="Helical" evidence="1">
    <location>
        <begin position="201"/>
        <end position="218"/>
    </location>
</feature>
<feature type="transmembrane region" description="Helical" evidence="1">
    <location>
        <begin position="303"/>
        <end position="325"/>
    </location>
</feature>
<feature type="transmembrane region" description="Helical" evidence="1">
    <location>
        <begin position="251"/>
        <end position="267"/>
    </location>
</feature>
<evidence type="ECO:0008006" key="4">
    <source>
        <dbReference type="Google" id="ProtNLM"/>
    </source>
</evidence>
<gene>
    <name evidence="2" type="ORF">EHS11_18280</name>
</gene>
<feature type="transmembrane region" description="Helical" evidence="1">
    <location>
        <begin position="27"/>
        <end position="44"/>
    </location>
</feature>
<feature type="transmembrane region" description="Helical" evidence="1">
    <location>
        <begin position="427"/>
        <end position="445"/>
    </location>
</feature>
<evidence type="ECO:0000256" key="1">
    <source>
        <dbReference type="SAM" id="Phobius"/>
    </source>
</evidence>
<feature type="transmembrane region" description="Helical" evidence="1">
    <location>
        <begin position="76"/>
        <end position="97"/>
    </location>
</feature>
<feature type="transmembrane region" description="Helical" evidence="1">
    <location>
        <begin position="167"/>
        <end position="189"/>
    </location>
</feature>
<feature type="transmembrane region" description="Helical" evidence="1">
    <location>
        <begin position="224"/>
        <end position="244"/>
    </location>
</feature>
<dbReference type="EMBL" id="RQHV01000062">
    <property type="protein sequence ID" value="TGN07069.1"/>
    <property type="molecule type" value="Genomic_DNA"/>
</dbReference>
<sequence length="582" mass="68516">MVFLFFIFSIVTAFLFATPYSLHKPLQKGLFLFCIIVSLACFYFRNSDFKTKRTFFFPSSLLLAINRLKILFSQIIFVRFVLILSLLIYIISFGLHFDEISQNFSSRFLFQDSDYIGMDEVIREILRGNGFHSAYYSESGKESYLLHHFAPGLVFYLPFISLFPDRWGYAIGCYAYAVIGLLGWGFLLYKESEKRGNPSRQTIFWILWIALFNQLYIYRLGTSYHFEILVLPFSALFFYFYLSVQDKNKTKLIYHWSGLFFSLALFLSVKEDIGVYIGLFGAVSWLYEWFSKKRTPFYKNIRFNSLPFSILILSLLYFLFAFWIYPHWILGNSTVSWSDELSREYAGYYKKVEGADKAVRIFLEIAVSGGLGILSVIPEGIVWGLIYLTHAISSRPWHHEIYSYYSYTLLPFVLFSGLVWLRKKKEIPYWGFFLIVGLIFYKNSLDGNYPLHFQKENIRNEVELLEKEAGRTVRTELAESKKSIQNDGVVYSQYNLSFYVSKDIPVRPIRLFESDCFQERNRIDLNSKQDHHHSCYVIMAPNFADPVFHPKEEFLKIRDGLREKKAALIYQGHMIEVWKLFL</sequence>
<evidence type="ECO:0000313" key="3">
    <source>
        <dbReference type="Proteomes" id="UP000298264"/>
    </source>
</evidence>
<proteinExistence type="predicted"/>
<keyword evidence="1" id="KW-0812">Transmembrane</keyword>
<reference evidence="2" key="1">
    <citation type="journal article" date="2019" name="PLoS Negl. Trop. Dis.">
        <title>Revisiting the worldwide diversity of Leptospira species in the environment.</title>
        <authorList>
            <person name="Vincent A.T."/>
            <person name="Schiettekatte O."/>
            <person name="Bourhy P."/>
            <person name="Veyrier F.J."/>
            <person name="Picardeau M."/>
        </authorList>
    </citation>
    <scope>NUCLEOTIDE SEQUENCE [LARGE SCALE GENOMIC DNA]</scope>
    <source>
        <strain evidence="2">201400974</strain>
    </source>
</reference>
<dbReference type="RefSeq" id="WP_135765792.1">
    <property type="nucleotide sequence ID" value="NZ_RQHV01000062.1"/>
</dbReference>
<feature type="transmembrane region" description="Helical" evidence="1">
    <location>
        <begin position="365"/>
        <end position="389"/>
    </location>
</feature>
<dbReference type="Proteomes" id="UP000298264">
    <property type="component" value="Unassembled WGS sequence"/>
</dbReference>
<keyword evidence="1" id="KW-0472">Membrane</keyword>
<dbReference type="InterPro" id="IPR018650">
    <property type="entry name" value="STSV1_Orf64"/>
</dbReference>